<dbReference type="GO" id="GO:0005634">
    <property type="term" value="C:nucleus"/>
    <property type="evidence" value="ECO:0007669"/>
    <property type="project" value="TreeGrafter"/>
</dbReference>
<dbReference type="PROSITE" id="PS51327">
    <property type="entry name" value="DICER_DSRBF"/>
    <property type="match status" value="1"/>
</dbReference>
<dbReference type="GO" id="GO:0000166">
    <property type="term" value="F:nucleotide binding"/>
    <property type="evidence" value="ECO:0007669"/>
    <property type="project" value="UniProtKB-KW"/>
</dbReference>
<dbReference type="InterPro" id="IPR014001">
    <property type="entry name" value="Helicase_ATP-bd"/>
</dbReference>
<evidence type="ECO:0000256" key="4">
    <source>
        <dbReference type="ARBA" id="ARBA00022759"/>
    </source>
</evidence>
<dbReference type="CDD" id="cd15903">
    <property type="entry name" value="Dicer_PBD"/>
    <property type="match status" value="1"/>
</dbReference>
<dbReference type="InterPro" id="IPR036085">
    <property type="entry name" value="PAZ_dom_sf"/>
</dbReference>
<keyword evidence="7" id="KW-0694">RNA-binding</keyword>
<dbReference type="InterPro" id="IPR048512">
    <property type="entry name" value="Dicer_platform"/>
</dbReference>
<keyword evidence="3" id="KW-0547">Nucleotide-binding</keyword>
<feature type="domain" description="Helicase C-terminal" evidence="10">
    <location>
        <begin position="260"/>
        <end position="434"/>
    </location>
</feature>
<evidence type="ECO:0000259" key="9">
    <source>
        <dbReference type="PROSITE" id="PS51192"/>
    </source>
</evidence>
<feature type="domain" description="Helicase ATP-binding" evidence="9">
    <location>
        <begin position="1"/>
        <end position="84"/>
    </location>
</feature>
<dbReference type="Gene3D" id="3.30.160.380">
    <property type="entry name" value="Dicer dimerisation domain"/>
    <property type="match status" value="1"/>
</dbReference>
<keyword evidence="6" id="KW-0460">Magnesium</keyword>
<dbReference type="InterPro" id="IPR038248">
    <property type="entry name" value="Dicer_dimer_sf"/>
</dbReference>
<keyword evidence="1" id="KW-0540">Nuclease</keyword>
<dbReference type="InterPro" id="IPR027417">
    <property type="entry name" value="P-loop_NTPase"/>
</dbReference>
<evidence type="ECO:0000259" key="10">
    <source>
        <dbReference type="PROSITE" id="PS51194"/>
    </source>
</evidence>
<evidence type="ECO:0000256" key="6">
    <source>
        <dbReference type="ARBA" id="ARBA00022842"/>
    </source>
</evidence>
<name>A0A914XUE6_9BILA</name>
<dbReference type="WBParaSite" id="PSAMB.scaffold96size80756.g1824.t1">
    <property type="protein sequence ID" value="PSAMB.scaffold96size80756.g1824.t1"/>
    <property type="gene ID" value="PSAMB.scaffold96size80756.g1824"/>
</dbReference>
<dbReference type="PROSITE" id="PS51192">
    <property type="entry name" value="HELICASE_ATP_BIND_1"/>
    <property type="match status" value="1"/>
</dbReference>
<dbReference type="PROSITE" id="PS50821">
    <property type="entry name" value="PAZ"/>
    <property type="match status" value="1"/>
</dbReference>
<evidence type="ECO:0000256" key="1">
    <source>
        <dbReference type="ARBA" id="ARBA00022722"/>
    </source>
</evidence>
<dbReference type="GO" id="GO:0070578">
    <property type="term" value="C:RISC-loading complex"/>
    <property type="evidence" value="ECO:0007669"/>
    <property type="project" value="TreeGrafter"/>
</dbReference>
<feature type="domain" description="PAZ" evidence="8">
    <location>
        <begin position="735"/>
        <end position="879"/>
    </location>
</feature>
<proteinExistence type="inferred from homology"/>
<dbReference type="PROSITE" id="PS51194">
    <property type="entry name" value="HELICASE_CTER"/>
    <property type="match status" value="1"/>
</dbReference>
<dbReference type="PANTHER" id="PTHR14950">
    <property type="entry name" value="DICER-RELATED"/>
    <property type="match status" value="1"/>
</dbReference>
<dbReference type="Pfam" id="PF03368">
    <property type="entry name" value="Dicer_dimer"/>
    <property type="match status" value="1"/>
</dbReference>
<dbReference type="Pfam" id="PF00271">
    <property type="entry name" value="Helicase_C"/>
    <property type="match status" value="1"/>
</dbReference>
<dbReference type="Gene3D" id="3.40.50.300">
    <property type="entry name" value="P-loop containing nucleotide triphosphate hydrolases"/>
    <property type="match status" value="2"/>
</dbReference>
<dbReference type="SUPFAM" id="SSF52540">
    <property type="entry name" value="P-loop containing nucleoside triphosphate hydrolases"/>
    <property type="match status" value="1"/>
</dbReference>
<evidence type="ECO:0000313" key="13">
    <source>
        <dbReference type="WBParaSite" id="PSAMB.scaffold96size80756.g1824.t1"/>
    </source>
</evidence>
<dbReference type="GO" id="GO:0030422">
    <property type="term" value="P:siRNA processing"/>
    <property type="evidence" value="ECO:0007669"/>
    <property type="project" value="TreeGrafter"/>
</dbReference>
<dbReference type="Pfam" id="PF20930">
    <property type="entry name" value="Dicer_PBD"/>
    <property type="match status" value="1"/>
</dbReference>
<dbReference type="GO" id="GO:0031054">
    <property type="term" value="P:pre-miRNA processing"/>
    <property type="evidence" value="ECO:0007669"/>
    <property type="project" value="TreeGrafter"/>
</dbReference>
<keyword evidence="2" id="KW-0479">Metal-binding</keyword>
<keyword evidence="5" id="KW-0378">Hydrolase</keyword>
<dbReference type="GO" id="GO:0046872">
    <property type="term" value="F:metal ion binding"/>
    <property type="evidence" value="ECO:0007669"/>
    <property type="project" value="UniProtKB-KW"/>
</dbReference>
<dbReference type="InterPro" id="IPR001650">
    <property type="entry name" value="Helicase_C-like"/>
</dbReference>
<evidence type="ECO:0000256" key="5">
    <source>
        <dbReference type="ARBA" id="ARBA00022801"/>
    </source>
</evidence>
<keyword evidence="12" id="KW-1185">Reference proteome</keyword>
<accession>A0A914XUE6</accession>
<dbReference type="GO" id="GO:0004525">
    <property type="term" value="F:ribonuclease III activity"/>
    <property type="evidence" value="ECO:0007669"/>
    <property type="project" value="TreeGrafter"/>
</dbReference>
<dbReference type="InterPro" id="IPR003100">
    <property type="entry name" value="PAZ_dom"/>
</dbReference>
<dbReference type="Gene3D" id="2.170.260.10">
    <property type="entry name" value="paz domain"/>
    <property type="match status" value="1"/>
</dbReference>
<evidence type="ECO:0000259" key="11">
    <source>
        <dbReference type="PROSITE" id="PS51327"/>
    </source>
</evidence>
<dbReference type="GO" id="GO:0006309">
    <property type="term" value="P:apoptotic DNA fragmentation"/>
    <property type="evidence" value="ECO:0007669"/>
    <property type="project" value="TreeGrafter"/>
</dbReference>
<dbReference type="GO" id="GO:0004530">
    <property type="term" value="F:deoxyribonuclease I activity"/>
    <property type="evidence" value="ECO:0007669"/>
    <property type="project" value="TreeGrafter"/>
</dbReference>
<dbReference type="SUPFAM" id="SSF101690">
    <property type="entry name" value="PAZ domain"/>
    <property type="match status" value="1"/>
</dbReference>
<dbReference type="InterPro" id="IPR048513">
    <property type="entry name" value="Dicer_PBD"/>
</dbReference>
<dbReference type="FunFam" id="2.170.260.10:FF:000002">
    <property type="entry name" value="Putative Endoribonuclease Dicer"/>
    <property type="match status" value="1"/>
</dbReference>
<dbReference type="Pfam" id="PF02170">
    <property type="entry name" value="PAZ"/>
    <property type="match status" value="1"/>
</dbReference>
<evidence type="ECO:0000313" key="12">
    <source>
        <dbReference type="Proteomes" id="UP000887566"/>
    </source>
</evidence>
<dbReference type="SMART" id="SM00490">
    <property type="entry name" value="HELICc"/>
    <property type="match status" value="1"/>
</dbReference>
<dbReference type="GO" id="GO:0005737">
    <property type="term" value="C:cytoplasm"/>
    <property type="evidence" value="ECO:0007669"/>
    <property type="project" value="TreeGrafter"/>
</dbReference>
<evidence type="ECO:0000256" key="2">
    <source>
        <dbReference type="ARBA" id="ARBA00022723"/>
    </source>
</evidence>
<reference evidence="13" key="1">
    <citation type="submission" date="2022-11" db="UniProtKB">
        <authorList>
            <consortium name="WormBaseParasite"/>
        </authorList>
    </citation>
    <scope>IDENTIFICATION</scope>
</reference>
<dbReference type="GO" id="GO:0003723">
    <property type="term" value="F:RNA binding"/>
    <property type="evidence" value="ECO:0007669"/>
    <property type="project" value="UniProtKB-UniRule"/>
</dbReference>
<dbReference type="InterPro" id="IPR005034">
    <property type="entry name" value="Dicer_dimerisation"/>
</dbReference>
<protein>
    <submittedName>
        <fullName evidence="13">Uncharacterized protein</fullName>
    </submittedName>
</protein>
<dbReference type="SMART" id="SM00949">
    <property type="entry name" value="PAZ"/>
    <property type="match status" value="1"/>
</dbReference>
<comment type="similarity">
    <text evidence="7">Belongs to the helicase family. Dicer subfamily.</text>
</comment>
<dbReference type="Proteomes" id="UP000887566">
    <property type="component" value="Unplaced"/>
</dbReference>
<sequence>MVMTAQIFVHLIDHGLFALDKANLIIFDECHHALGKQHPYRVIMDRYRRLEPGLVRPRILGLTASVINNKTPPHKLEALMMDLERALDCRIETASDLVSVSKYGAKPKIFIIQTDNFNADESPICLPVIKWLDGLKAFCHFSNQFQPEFDVDPRRPVIEALERTTAILRQLGPWCAWKVCLIWEKQLKKLTKQPTIGHLQEMFLVMGDTYIRGARRMLEPQVKHVRTLNDVKRFLPDRVNRLLEILRFVNSELKKNTQGDKKGALEEFSGIIFVEQRYVAYIMKVLLKAITKWDEATFGYLKVDFVIGYSGYNIASEESMALHRRQEEVLRKFRQKQLNLLVATSVLEEGVDVRQCNVVIRFDKPKDYRSFVQSKGRARKENSFYFVLVEERDTATFSQDMRDFEQIEQILLKRYHSSDNPAAEAIDTELADSLLPAYEVNTNKDLKGVVGGNARVTMSTAIALVNRYCAKLPSDIFTRLVPQCAIKPVQIGERMKYTAELTLPINSPVKEVIKLIVPMDRKKYAQMAVALMACQVLHQRKELTDNLLPVGKDTIAKLLTQLDDDPDEWVPNLRTKVGSAKRKQLYDKRMAKALNGALPEAGEMCYMYIIDLTLTKPASKEANPKNRKIVDPHDSERCFALLSKKKLPPVPAFPIFLRQGEVKVSIRRAPVTVTVSPAEMELLQLFHAYIFGEVLRLDKFGMVFNPQNAPLNVLIMPLRKMKEPSDVSYVFDYAYVSTIVKKIGNIPNRPNEGDRRDFVFDAEKFTDAIVMPFYRNRESPHFYYVAEICHGLTPASSFPDNQFMTFNEYFKQKWGLEIYSQTQPLLDVDYTSSRLNLLTPRFYNRNGKVLKSAMERAAAAATDSTQKQILVPELVDIHPISASLWNMIVALPSILYRINSLLLADELRQTVMREAFHAQLIDPPEEFEWEPLDYGWPTDDVVVNAAASSQTNQYALATEDAYNRHKTITVEADKMVARLEEEQRQREECFDIGVWNPALAEELNLGSTLPWEHSAPKLDQLEDETAGLMSTGLDAPSSLNDDFEDDEDDILFKLDFKNSVSEKLREKGDLFAPNPNIEPTGWDDPADDFDVNGGDTGVPLQFVGSVGKQFDLTALQRDLESQMVVATGAPAAAASTNGVATAATTNPIVQQQQQQLWLDTMEMLDDSDRRRADEEMIDLSQIENAERDVDEQLVGAMLKPAQLSDVSFCALGETMSLTTDKPTASWHGIEEAVDDDEEKAIGGGRPAVHA</sequence>
<dbReference type="PANTHER" id="PTHR14950:SF37">
    <property type="entry name" value="ENDORIBONUCLEASE DICER"/>
    <property type="match status" value="1"/>
</dbReference>
<keyword evidence="4" id="KW-0255">Endonuclease</keyword>
<evidence type="ECO:0000256" key="3">
    <source>
        <dbReference type="ARBA" id="ARBA00022741"/>
    </source>
</evidence>
<evidence type="ECO:0000256" key="7">
    <source>
        <dbReference type="PROSITE-ProRule" id="PRU00657"/>
    </source>
</evidence>
<evidence type="ECO:0000259" key="8">
    <source>
        <dbReference type="PROSITE" id="PS50821"/>
    </source>
</evidence>
<feature type="domain" description="Dicer dsRNA-binding fold" evidence="11">
    <location>
        <begin position="461"/>
        <end position="557"/>
    </location>
</feature>
<organism evidence="12 13">
    <name type="scientific">Plectus sambesii</name>
    <dbReference type="NCBI Taxonomy" id="2011161"/>
    <lineage>
        <taxon>Eukaryota</taxon>
        <taxon>Metazoa</taxon>
        <taxon>Ecdysozoa</taxon>
        <taxon>Nematoda</taxon>
        <taxon>Chromadorea</taxon>
        <taxon>Plectida</taxon>
        <taxon>Plectina</taxon>
        <taxon>Plectoidea</taxon>
        <taxon>Plectidae</taxon>
        <taxon>Plectus</taxon>
    </lineage>
</organism>
<dbReference type="AlphaFoldDB" id="A0A914XUE6"/>
<dbReference type="Pfam" id="PF20931">
    <property type="entry name" value="Dicer_platform"/>
    <property type="match status" value="1"/>
</dbReference>